<evidence type="ECO:0000313" key="3">
    <source>
        <dbReference type="EMBL" id="KAK3056187.1"/>
    </source>
</evidence>
<dbReference type="Pfam" id="PF10056">
    <property type="entry name" value="DUF2293"/>
    <property type="match status" value="1"/>
</dbReference>
<keyword evidence="4" id="KW-1185">Reference proteome</keyword>
<feature type="compositionally biased region" description="Low complexity" evidence="1">
    <location>
        <begin position="11"/>
        <end position="24"/>
    </location>
</feature>
<feature type="domain" description="DUF2293" evidence="2">
    <location>
        <begin position="171"/>
        <end position="255"/>
    </location>
</feature>
<feature type="region of interest" description="Disordered" evidence="1">
    <location>
        <begin position="494"/>
        <end position="522"/>
    </location>
</feature>
<comment type="caution">
    <text evidence="3">The sequence shown here is derived from an EMBL/GenBank/DDBJ whole genome shotgun (WGS) entry which is preliminary data.</text>
</comment>
<organism evidence="3 4">
    <name type="scientific">Extremus antarcticus</name>
    <dbReference type="NCBI Taxonomy" id="702011"/>
    <lineage>
        <taxon>Eukaryota</taxon>
        <taxon>Fungi</taxon>
        <taxon>Dikarya</taxon>
        <taxon>Ascomycota</taxon>
        <taxon>Pezizomycotina</taxon>
        <taxon>Dothideomycetes</taxon>
        <taxon>Dothideomycetidae</taxon>
        <taxon>Mycosphaerellales</taxon>
        <taxon>Extremaceae</taxon>
        <taxon>Extremus</taxon>
    </lineage>
</organism>
<dbReference type="EMBL" id="JAWDJX010000006">
    <property type="protein sequence ID" value="KAK3056187.1"/>
    <property type="molecule type" value="Genomic_DNA"/>
</dbReference>
<protein>
    <recommendedName>
        <fullName evidence="2">DUF2293 domain-containing protein</fullName>
    </recommendedName>
</protein>
<evidence type="ECO:0000256" key="1">
    <source>
        <dbReference type="SAM" id="MobiDB-lite"/>
    </source>
</evidence>
<reference evidence="3" key="1">
    <citation type="submission" date="2023-04" db="EMBL/GenBank/DDBJ databases">
        <title>Black Yeasts Isolated from many extreme environments.</title>
        <authorList>
            <person name="Coleine C."/>
            <person name="Stajich J.E."/>
            <person name="Selbmann L."/>
        </authorList>
    </citation>
    <scope>NUCLEOTIDE SEQUENCE</scope>
    <source>
        <strain evidence="3">CCFEE 5312</strain>
    </source>
</reference>
<dbReference type="InterPro" id="IPR018744">
    <property type="entry name" value="DUF2293"/>
</dbReference>
<name>A0AAJ0GEV8_9PEZI</name>
<feature type="region of interest" description="Disordered" evidence="1">
    <location>
        <begin position="1"/>
        <end position="33"/>
    </location>
</feature>
<dbReference type="PANTHER" id="PTHR38113:SF1">
    <property type="entry name" value="DUF2293 DOMAIN-CONTAINING PROTEIN"/>
    <property type="match status" value="1"/>
</dbReference>
<dbReference type="PANTHER" id="PTHR38113">
    <property type="match status" value="1"/>
</dbReference>
<dbReference type="AlphaFoldDB" id="A0AAJ0GEV8"/>
<accession>A0AAJ0GEV8</accession>
<proteinExistence type="predicted"/>
<sequence length="522" mass="59273">MTNTQHHTIRSRATASRPASAARSVLQKRDKPYRTEQTQVLMAKKKLQVKVTALGTPPRGYTFVPSGTPPLSDLCKEMSRLNNYVVYHVNAPTRHWNNPEKVATHLSRIGYYFNSQLVAQACDKLGYIPYKKAFIKEADLAVQSRMARTMADYGVVGEIQAVEDDSQVRAAMKELFPMMPQHDVEAIIQHAWHGDGSTVGNNMTLSLSRRIQLATGARIRHTYTDYDRLLRAFGTWQEVRAIVEPDCLEKIKEWRGENDEEEKEENEWIWHDIIVIEDEEDEANKMKMKDDDNNNQNTHMHDADDSDSVVILDDSSEASFDTTDRQARGADMNMETEDEAFTRGRMDRRIRRPQSQESNEAYLYGFTNGCKGRRISDEAAPPPLLAYPQPMAPQQPLRWQHQQPQAGGGVGYGQYQPYHAGAVLPRREEAQATTARDMVIGGRVYQRMDTQRDPRYFVPRYEDAIPSIEPAAAFSTAPPQAPPLQSQRAVVIDLTTPERQPAPRQPVHGALAPVQQLPRRPR</sequence>
<feature type="region of interest" description="Disordered" evidence="1">
    <location>
        <begin position="388"/>
        <end position="407"/>
    </location>
</feature>
<evidence type="ECO:0000313" key="4">
    <source>
        <dbReference type="Proteomes" id="UP001271007"/>
    </source>
</evidence>
<feature type="compositionally biased region" description="Low complexity" evidence="1">
    <location>
        <begin position="394"/>
        <end position="405"/>
    </location>
</feature>
<gene>
    <name evidence="3" type="ORF">LTR09_002693</name>
</gene>
<evidence type="ECO:0000259" key="2">
    <source>
        <dbReference type="Pfam" id="PF10056"/>
    </source>
</evidence>
<dbReference type="Proteomes" id="UP001271007">
    <property type="component" value="Unassembled WGS sequence"/>
</dbReference>